<keyword evidence="1" id="KW-0472">Membrane</keyword>
<feature type="transmembrane region" description="Helical" evidence="1">
    <location>
        <begin position="147"/>
        <end position="169"/>
    </location>
</feature>
<feature type="domain" description="DUF6535" evidence="2">
    <location>
        <begin position="58"/>
        <end position="230"/>
    </location>
</feature>
<dbReference type="InParanoid" id="A0A165GM13"/>
<evidence type="ECO:0000313" key="4">
    <source>
        <dbReference type="Proteomes" id="UP000077266"/>
    </source>
</evidence>
<dbReference type="EMBL" id="KV426042">
    <property type="protein sequence ID" value="KZV90718.1"/>
    <property type="molecule type" value="Genomic_DNA"/>
</dbReference>
<dbReference type="Pfam" id="PF20153">
    <property type="entry name" value="DUF6535"/>
    <property type="match status" value="1"/>
</dbReference>
<feature type="transmembrane region" description="Helical" evidence="1">
    <location>
        <begin position="82"/>
        <end position="102"/>
    </location>
</feature>
<keyword evidence="4" id="KW-1185">Reference proteome</keyword>
<dbReference type="OrthoDB" id="3235960at2759"/>
<dbReference type="InterPro" id="IPR045338">
    <property type="entry name" value="DUF6535"/>
</dbReference>
<dbReference type="STRING" id="1314781.A0A165GM13"/>
<name>A0A165GM13_EXIGL</name>
<dbReference type="AlphaFoldDB" id="A0A165GM13"/>
<protein>
    <recommendedName>
        <fullName evidence="2">DUF6535 domain-containing protein</fullName>
    </recommendedName>
</protein>
<evidence type="ECO:0000256" key="1">
    <source>
        <dbReference type="SAM" id="Phobius"/>
    </source>
</evidence>
<feature type="non-terminal residue" evidence="3">
    <location>
        <position position="236"/>
    </location>
</feature>
<organism evidence="3 4">
    <name type="scientific">Exidia glandulosa HHB12029</name>
    <dbReference type="NCBI Taxonomy" id="1314781"/>
    <lineage>
        <taxon>Eukaryota</taxon>
        <taxon>Fungi</taxon>
        <taxon>Dikarya</taxon>
        <taxon>Basidiomycota</taxon>
        <taxon>Agaricomycotina</taxon>
        <taxon>Agaricomycetes</taxon>
        <taxon>Auriculariales</taxon>
        <taxon>Exidiaceae</taxon>
        <taxon>Exidia</taxon>
    </lineage>
</organism>
<keyword evidence="1" id="KW-1133">Transmembrane helix</keyword>
<evidence type="ECO:0000313" key="3">
    <source>
        <dbReference type="EMBL" id="KZV90718.1"/>
    </source>
</evidence>
<reference evidence="3 4" key="1">
    <citation type="journal article" date="2016" name="Mol. Biol. Evol.">
        <title>Comparative Genomics of Early-Diverging Mushroom-Forming Fungi Provides Insights into the Origins of Lignocellulose Decay Capabilities.</title>
        <authorList>
            <person name="Nagy L.G."/>
            <person name="Riley R."/>
            <person name="Tritt A."/>
            <person name="Adam C."/>
            <person name="Daum C."/>
            <person name="Floudas D."/>
            <person name="Sun H."/>
            <person name="Yadav J.S."/>
            <person name="Pangilinan J."/>
            <person name="Larsson K.H."/>
            <person name="Matsuura K."/>
            <person name="Barry K."/>
            <person name="Labutti K."/>
            <person name="Kuo R."/>
            <person name="Ohm R.A."/>
            <person name="Bhattacharya S.S."/>
            <person name="Shirouzu T."/>
            <person name="Yoshinaga Y."/>
            <person name="Martin F.M."/>
            <person name="Grigoriev I.V."/>
            <person name="Hibbett D.S."/>
        </authorList>
    </citation>
    <scope>NUCLEOTIDE SEQUENCE [LARGE SCALE GENOMIC DNA]</scope>
    <source>
        <strain evidence="3 4">HHB12029</strain>
    </source>
</reference>
<gene>
    <name evidence="3" type="ORF">EXIGLDRAFT_648927</name>
</gene>
<proteinExistence type="predicted"/>
<accession>A0A165GM13</accession>
<sequence>MDLPNSGRPKKFDFFPMRNFKTYEAPKLPIEEANTDFKRKYPADMELGQELADNARVWKVYRDEAIQHDDGLLDGWNNTIDILLTFAGLFSAAVTAFVVESYQFLQPGTLDLGAALYALAVNDTAMLRSLATSSPQPSSPARWINGLWFTSLFFSLVAAFLCILVKQWLDEYKARTRASSQNPKHWSRRRAFYFRAIDSWGVPVIISLLPLLLHAALFLFFAGMVVLLWSLNRAVA</sequence>
<evidence type="ECO:0000259" key="2">
    <source>
        <dbReference type="Pfam" id="PF20153"/>
    </source>
</evidence>
<dbReference type="Proteomes" id="UP000077266">
    <property type="component" value="Unassembled WGS sequence"/>
</dbReference>
<keyword evidence="1" id="KW-0812">Transmembrane</keyword>